<accession>A0A1I6UU08</accession>
<evidence type="ECO:0000313" key="1">
    <source>
        <dbReference type="EMBL" id="SFT04948.1"/>
    </source>
</evidence>
<proteinExistence type="predicted"/>
<dbReference type="Proteomes" id="UP000198873">
    <property type="component" value="Unassembled WGS sequence"/>
</dbReference>
<evidence type="ECO:0008006" key="3">
    <source>
        <dbReference type="Google" id="ProtNLM"/>
    </source>
</evidence>
<organism evidence="1 2">
    <name type="scientific">Streptomyces harbinensis</name>
    <dbReference type="NCBI Taxonomy" id="1176198"/>
    <lineage>
        <taxon>Bacteria</taxon>
        <taxon>Bacillati</taxon>
        <taxon>Actinomycetota</taxon>
        <taxon>Actinomycetes</taxon>
        <taxon>Kitasatosporales</taxon>
        <taxon>Streptomycetaceae</taxon>
        <taxon>Streptomyces</taxon>
    </lineage>
</organism>
<sequence>MRQVNPDDLEQLARLLDGDDSLDSKLSGVLTRASTLGVSGELQRIDGLQSWVSETGPDLRRRAGLARLDEGDPTAGLRIAGFTDEEIAAFDGPVPVDALLMANSMAAEGDGEDGSVFERQHREKIDDYLMRIMAHGAAQLPGMEPHEQTMFNLMKLGNEWATFTVTAGVVVTQGYNLVNVTAINPWLRSIRPNTPQRFLSAPGTWLPGQLAGWFRSVPGVNRLLSVPGTTGVRGDLISRGYNWFRGLPMMRAAFGGVNANGVINFLVGNDRFAHRLGSNPAWSLAERQAATWGSRAAQSRLDFVARNAYQGLRGLGNTRLASVAGSVAGAARAGGFLRFMGVGGGVLATGFSVANLVAQGNPIDAFKEAEGVSGKAGYLADWAEVGFNASLTAAMVAPNPVTVGAAVVTGVVYGGLKVVEHWDTISNPDTYKNAWNSVKDGASSAVNAAGRAVDGAKNWVKSWF</sequence>
<protein>
    <recommendedName>
        <fullName evidence="3">PE-PGRS family protein</fullName>
    </recommendedName>
</protein>
<keyword evidence="2" id="KW-1185">Reference proteome</keyword>
<evidence type="ECO:0000313" key="2">
    <source>
        <dbReference type="Proteomes" id="UP000198873"/>
    </source>
</evidence>
<reference evidence="2" key="1">
    <citation type="submission" date="2016-10" db="EMBL/GenBank/DDBJ databases">
        <authorList>
            <person name="Varghese N."/>
            <person name="Submissions S."/>
        </authorList>
    </citation>
    <scope>NUCLEOTIDE SEQUENCE [LARGE SCALE GENOMIC DNA]</scope>
    <source>
        <strain evidence="2">CGMCC 4.7047</strain>
    </source>
</reference>
<dbReference type="AlphaFoldDB" id="A0A1I6UU08"/>
<dbReference type="EMBL" id="FPAB01000006">
    <property type="protein sequence ID" value="SFT04948.1"/>
    <property type="molecule type" value="Genomic_DNA"/>
</dbReference>
<name>A0A1I6UU08_9ACTN</name>
<gene>
    <name evidence="1" type="ORF">SAMN05444716_106191</name>
</gene>